<reference evidence="2" key="1">
    <citation type="journal article" date="2011" name="Genome Biol.">
        <title>Comparative genomics of the social amoebae Dictyostelium discoideum and Dictyostelium purpureum.</title>
        <authorList>
            <consortium name="US DOE Joint Genome Institute (JGI-PGF)"/>
            <person name="Sucgang R."/>
            <person name="Kuo A."/>
            <person name="Tian X."/>
            <person name="Salerno W."/>
            <person name="Parikh A."/>
            <person name="Feasley C.L."/>
            <person name="Dalin E."/>
            <person name="Tu H."/>
            <person name="Huang E."/>
            <person name="Barry K."/>
            <person name="Lindquist E."/>
            <person name="Shapiro H."/>
            <person name="Bruce D."/>
            <person name="Schmutz J."/>
            <person name="Salamov A."/>
            <person name="Fey P."/>
            <person name="Gaudet P."/>
            <person name="Anjard C."/>
            <person name="Babu M.M."/>
            <person name="Basu S."/>
            <person name="Bushmanova Y."/>
            <person name="van der Wel H."/>
            <person name="Katoh-Kurasawa M."/>
            <person name="Dinh C."/>
            <person name="Coutinho P.M."/>
            <person name="Saito T."/>
            <person name="Elias M."/>
            <person name="Schaap P."/>
            <person name="Kay R.R."/>
            <person name="Henrissat B."/>
            <person name="Eichinger L."/>
            <person name="Rivero F."/>
            <person name="Putnam N.H."/>
            <person name="West C.M."/>
            <person name="Loomis W.F."/>
            <person name="Chisholm R.L."/>
            <person name="Shaulsky G."/>
            <person name="Strassmann J.E."/>
            <person name="Queller D.C."/>
            <person name="Kuspa A."/>
            <person name="Grigoriev I.V."/>
        </authorList>
    </citation>
    <scope>NUCLEOTIDE SEQUENCE [LARGE SCALE GENOMIC DNA]</scope>
    <source>
        <strain evidence="2">QSDP1</strain>
    </source>
</reference>
<organism evidence="1 2">
    <name type="scientific">Dictyostelium purpureum</name>
    <name type="common">Slime mold</name>
    <dbReference type="NCBI Taxonomy" id="5786"/>
    <lineage>
        <taxon>Eukaryota</taxon>
        <taxon>Amoebozoa</taxon>
        <taxon>Evosea</taxon>
        <taxon>Eumycetozoa</taxon>
        <taxon>Dictyostelia</taxon>
        <taxon>Dictyosteliales</taxon>
        <taxon>Dictyosteliaceae</taxon>
        <taxon>Dictyostelium</taxon>
    </lineage>
</organism>
<protein>
    <submittedName>
        <fullName evidence="1">Uncharacterized protein</fullName>
    </submittedName>
</protein>
<evidence type="ECO:0000313" key="1">
    <source>
        <dbReference type="EMBL" id="EGC28389.1"/>
    </source>
</evidence>
<dbReference type="VEuPathDB" id="AmoebaDB:DICPUDRAFT_85511"/>
<dbReference type="EMBL" id="GL871653">
    <property type="protein sequence ID" value="EGC28389.1"/>
    <property type="molecule type" value="Genomic_DNA"/>
</dbReference>
<keyword evidence="2" id="KW-1185">Reference proteome</keyword>
<dbReference type="InParanoid" id="F1A5Z0"/>
<dbReference type="KEGG" id="dpp:DICPUDRAFT_85511"/>
<dbReference type="AlphaFoldDB" id="F1A5Z0"/>
<gene>
    <name evidence="1" type="ORF">DICPUDRAFT_85511</name>
</gene>
<dbReference type="GeneID" id="10511039"/>
<dbReference type="GO" id="GO:0000938">
    <property type="term" value="C:GARP complex"/>
    <property type="evidence" value="ECO:0000318"/>
    <property type="project" value="GO_Central"/>
</dbReference>
<dbReference type="Proteomes" id="UP000001064">
    <property type="component" value="Unassembled WGS sequence"/>
</dbReference>
<dbReference type="GO" id="GO:0032456">
    <property type="term" value="P:endocytic recycling"/>
    <property type="evidence" value="ECO:0000318"/>
    <property type="project" value="GO_Central"/>
</dbReference>
<dbReference type="STRING" id="5786.F1A5Z0"/>
<dbReference type="GO" id="GO:0019905">
    <property type="term" value="F:syntaxin binding"/>
    <property type="evidence" value="ECO:0000318"/>
    <property type="project" value="GO_Central"/>
</dbReference>
<name>F1A5Z0_DICPU</name>
<sequence>MFKPRNNRKNKKINKQCDVPINFSANTETDEMEIEYKADPNEIFLLAPNSKMLKVNRALQVSGHYKLKLVALDLLDDHVSNKYLLSDLSHNQYASAINYQLNLTLKCHGSVKYFNSVKDKASSLLTKMIIKEWGNPVAFPEKYCWEEVKNSIIILGKFSQIKNESIPEFCSNDFRDFFDKIFLLLFNFLDFIVSNKDRIIKESIYFDYVEETEKSISLLFDLVRKFKSIKLKYKIVLIFKTSSSIKPKEKVEYT</sequence>
<dbReference type="RefSeq" id="XP_003295084.1">
    <property type="nucleotide sequence ID" value="XM_003295036.1"/>
</dbReference>
<proteinExistence type="predicted"/>
<dbReference type="GO" id="GO:0042147">
    <property type="term" value="P:retrograde transport, endosome to Golgi"/>
    <property type="evidence" value="ECO:0000318"/>
    <property type="project" value="GO_Central"/>
</dbReference>
<dbReference type="GO" id="GO:0006896">
    <property type="term" value="P:Golgi to vacuole transport"/>
    <property type="evidence" value="ECO:0000318"/>
    <property type="project" value="GO_Central"/>
</dbReference>
<dbReference type="GO" id="GO:0005829">
    <property type="term" value="C:cytosol"/>
    <property type="evidence" value="ECO:0007669"/>
    <property type="project" value="GOC"/>
</dbReference>
<accession>F1A5Z0</accession>
<evidence type="ECO:0000313" key="2">
    <source>
        <dbReference type="Proteomes" id="UP000001064"/>
    </source>
</evidence>